<dbReference type="PANTHER" id="PTHR11360">
    <property type="entry name" value="MONOCARBOXYLATE TRANSPORTER"/>
    <property type="match status" value="1"/>
</dbReference>
<feature type="transmembrane region" description="Helical" evidence="6">
    <location>
        <begin position="110"/>
        <end position="133"/>
    </location>
</feature>
<feature type="transmembrane region" description="Helical" evidence="6">
    <location>
        <begin position="389"/>
        <end position="411"/>
    </location>
</feature>
<dbReference type="SUPFAM" id="SSF103473">
    <property type="entry name" value="MFS general substrate transporter"/>
    <property type="match status" value="1"/>
</dbReference>
<dbReference type="InterPro" id="IPR011701">
    <property type="entry name" value="MFS"/>
</dbReference>
<dbReference type="Gene3D" id="1.20.1250.20">
    <property type="entry name" value="MFS general substrate transporter like domains"/>
    <property type="match status" value="2"/>
</dbReference>
<dbReference type="RefSeq" id="WP_154574768.1">
    <property type="nucleotide sequence ID" value="NZ_JAQXGS010000064.1"/>
</dbReference>
<evidence type="ECO:0000256" key="3">
    <source>
        <dbReference type="ARBA" id="ARBA00022692"/>
    </source>
</evidence>
<dbReference type="AlphaFoldDB" id="A0A6L5Y6R3"/>
<sequence length="430" mass="46106">MGNTTNLKNEGKFFYGWWIVIGCTVIMAVLFAAIINTFSLYVLPVTTGLNIDRSEFTYLYSIMTFASMIGNPIFGMLVKKMKIRVMVTGSVLLAFLGELMLSQANGLGMIYLAGVILGIALSGGATIPVSVLITNWFEEKRGLCMGIAMAGSGVGGMILTPIVTWLLAAYGWRTAYLIVGIIILVCIVPFSAFVFRLHPEEKGLKPYGSDSIEGSRSEEKKPVSGLSYAETLKKPRFWLLCITIVLVAIVINAIVVNLVPLLTDMGAPGKAITASVSLAGMFIIIGKIVSGRVFDKLGITAGIILLMACTTVQFLFLYRPTSSMFCMLFIGFHGLGAPAANLLPAIVIGPLFGDRDYAAKYGITSLCAALGAALSSFVAGVLYNSSHGYVSLITFSLVLSVICFALFMMIIKTSPQMEAEEESSAQSEVI</sequence>
<feature type="transmembrane region" description="Helical" evidence="6">
    <location>
        <begin position="271"/>
        <end position="290"/>
    </location>
</feature>
<evidence type="ECO:0000256" key="6">
    <source>
        <dbReference type="SAM" id="Phobius"/>
    </source>
</evidence>
<feature type="transmembrane region" description="Helical" evidence="6">
    <location>
        <begin position="58"/>
        <end position="78"/>
    </location>
</feature>
<feature type="transmembrane region" description="Helical" evidence="6">
    <location>
        <begin position="237"/>
        <end position="259"/>
    </location>
</feature>
<evidence type="ECO:0000256" key="1">
    <source>
        <dbReference type="ARBA" id="ARBA00004651"/>
    </source>
</evidence>
<evidence type="ECO:0000313" key="8">
    <source>
        <dbReference type="EMBL" id="MST52370.1"/>
    </source>
</evidence>
<reference evidence="8 9" key="1">
    <citation type="submission" date="2019-08" db="EMBL/GenBank/DDBJ databases">
        <title>In-depth cultivation of the pig gut microbiome towards novel bacterial diversity and tailored functional studies.</title>
        <authorList>
            <person name="Wylensek D."/>
            <person name="Hitch T.C.A."/>
            <person name="Clavel T."/>
        </authorList>
    </citation>
    <scope>NUCLEOTIDE SEQUENCE [LARGE SCALE GENOMIC DNA]</scope>
    <source>
        <strain evidence="8 9">WCA-MUC-591-APC-3H</strain>
    </source>
</reference>
<keyword evidence="2" id="KW-0813">Transport</keyword>
<feature type="transmembrane region" description="Helical" evidence="6">
    <location>
        <begin position="174"/>
        <end position="195"/>
    </location>
</feature>
<dbReference type="Pfam" id="PF07690">
    <property type="entry name" value="MFS_1"/>
    <property type="match status" value="1"/>
</dbReference>
<feature type="domain" description="Major facilitator superfamily (MFS) profile" evidence="7">
    <location>
        <begin position="20"/>
        <end position="414"/>
    </location>
</feature>
<feature type="transmembrane region" description="Helical" evidence="6">
    <location>
        <begin position="322"/>
        <end position="349"/>
    </location>
</feature>
<keyword evidence="5 6" id="KW-0472">Membrane</keyword>
<keyword evidence="3 6" id="KW-0812">Transmembrane</keyword>
<comment type="caution">
    <text evidence="8">The sequence shown here is derived from an EMBL/GenBank/DDBJ whole genome shotgun (WGS) entry which is preliminary data.</text>
</comment>
<organism evidence="8 9">
    <name type="scientific">Hornefia butyriciproducens</name>
    <dbReference type="NCBI Taxonomy" id="2652293"/>
    <lineage>
        <taxon>Bacteria</taxon>
        <taxon>Bacillati</taxon>
        <taxon>Bacillota</taxon>
        <taxon>Clostridia</taxon>
        <taxon>Peptostreptococcales</taxon>
        <taxon>Anaerovoracaceae</taxon>
        <taxon>Hornefia</taxon>
    </lineage>
</organism>
<evidence type="ECO:0000256" key="4">
    <source>
        <dbReference type="ARBA" id="ARBA00022989"/>
    </source>
</evidence>
<evidence type="ECO:0000259" key="7">
    <source>
        <dbReference type="PROSITE" id="PS50850"/>
    </source>
</evidence>
<evidence type="ECO:0000313" key="9">
    <source>
        <dbReference type="Proteomes" id="UP000474676"/>
    </source>
</evidence>
<dbReference type="PROSITE" id="PS50850">
    <property type="entry name" value="MFS"/>
    <property type="match status" value="1"/>
</dbReference>
<evidence type="ECO:0000256" key="5">
    <source>
        <dbReference type="ARBA" id="ARBA00023136"/>
    </source>
</evidence>
<feature type="transmembrane region" description="Helical" evidence="6">
    <location>
        <begin position="297"/>
        <end position="316"/>
    </location>
</feature>
<accession>A0A6L5Y6R3</accession>
<keyword evidence="4 6" id="KW-1133">Transmembrane helix</keyword>
<dbReference type="InterPro" id="IPR036259">
    <property type="entry name" value="MFS_trans_sf"/>
</dbReference>
<keyword evidence="9" id="KW-1185">Reference proteome</keyword>
<dbReference type="Proteomes" id="UP000474676">
    <property type="component" value="Unassembled WGS sequence"/>
</dbReference>
<dbReference type="GO" id="GO:0022857">
    <property type="term" value="F:transmembrane transporter activity"/>
    <property type="evidence" value="ECO:0007669"/>
    <property type="project" value="InterPro"/>
</dbReference>
<name>A0A6L5Y6R3_9FIRM</name>
<dbReference type="PANTHER" id="PTHR11360:SF284">
    <property type="entry name" value="EG:103B4.3 PROTEIN-RELATED"/>
    <property type="match status" value="1"/>
</dbReference>
<feature type="transmembrane region" description="Helical" evidence="6">
    <location>
        <begin position="12"/>
        <end position="38"/>
    </location>
</feature>
<gene>
    <name evidence="8" type="ORF">FYJ64_08620</name>
</gene>
<evidence type="ECO:0000256" key="2">
    <source>
        <dbReference type="ARBA" id="ARBA00022448"/>
    </source>
</evidence>
<comment type="subcellular location">
    <subcellularLocation>
        <location evidence="1">Cell membrane</location>
        <topology evidence="1">Multi-pass membrane protein</topology>
    </subcellularLocation>
</comment>
<proteinExistence type="predicted"/>
<protein>
    <submittedName>
        <fullName evidence="8">MFS transporter</fullName>
    </submittedName>
</protein>
<dbReference type="GeneID" id="303115390"/>
<dbReference type="InterPro" id="IPR050327">
    <property type="entry name" value="Proton-linked_MCT"/>
</dbReference>
<dbReference type="EMBL" id="VUMZ01000008">
    <property type="protein sequence ID" value="MST52370.1"/>
    <property type="molecule type" value="Genomic_DNA"/>
</dbReference>
<dbReference type="InterPro" id="IPR020846">
    <property type="entry name" value="MFS_dom"/>
</dbReference>
<dbReference type="GO" id="GO:0005886">
    <property type="term" value="C:plasma membrane"/>
    <property type="evidence" value="ECO:0007669"/>
    <property type="project" value="UniProtKB-SubCell"/>
</dbReference>
<feature type="transmembrane region" description="Helical" evidence="6">
    <location>
        <begin position="145"/>
        <end position="168"/>
    </location>
</feature>
<feature type="transmembrane region" description="Helical" evidence="6">
    <location>
        <begin position="361"/>
        <end position="383"/>
    </location>
</feature>
<dbReference type="CDD" id="cd17355">
    <property type="entry name" value="MFS_YcxA_like"/>
    <property type="match status" value="1"/>
</dbReference>